<dbReference type="InterPro" id="IPR011545">
    <property type="entry name" value="DEAD/DEAH_box_helicase_dom"/>
</dbReference>
<comment type="similarity">
    <text evidence="1 13">Belongs to the helicase family. RecG subfamily.</text>
</comment>
<dbReference type="NCBIfam" id="NF008165">
    <property type="entry name" value="PRK10917.1-3"/>
    <property type="match status" value="1"/>
</dbReference>
<keyword evidence="4 13" id="KW-0378">Hydrolase</keyword>
<evidence type="ECO:0000256" key="4">
    <source>
        <dbReference type="ARBA" id="ARBA00022801"/>
    </source>
</evidence>
<gene>
    <name evidence="14" type="primary">recG</name>
    <name evidence="14" type="ORF">N508_000266</name>
</gene>
<dbReference type="KEGG" id="msch:N508_000266"/>
<keyword evidence="8 13" id="KW-0233">DNA recombination</keyword>
<dbReference type="RefSeq" id="WP_023276278.1">
    <property type="nucleotide sequence ID" value="NZ_CP097562.1"/>
</dbReference>
<evidence type="ECO:0000256" key="10">
    <source>
        <dbReference type="ARBA" id="ARBA00023235"/>
    </source>
</evidence>
<dbReference type="GO" id="GO:0006281">
    <property type="term" value="P:DNA repair"/>
    <property type="evidence" value="ECO:0007669"/>
    <property type="project" value="UniProtKB-UniRule"/>
</dbReference>
<dbReference type="GO" id="GO:0006310">
    <property type="term" value="P:DNA recombination"/>
    <property type="evidence" value="ECO:0007669"/>
    <property type="project" value="UniProtKB-UniRule"/>
</dbReference>
<keyword evidence="3 13" id="KW-0227">DNA damage</keyword>
<proteinExistence type="inferred from homology"/>
<name>V2RIJ3_9BACT</name>
<dbReference type="GO" id="GO:0005524">
    <property type="term" value="F:ATP binding"/>
    <property type="evidence" value="ECO:0007669"/>
    <property type="project" value="UniProtKB-KW"/>
</dbReference>
<dbReference type="eggNOG" id="COG1200">
    <property type="taxonomic scope" value="Bacteria"/>
</dbReference>
<comment type="catalytic activity">
    <reaction evidence="12 13">
        <text>ATP + H2O = ADP + phosphate + H(+)</text>
        <dbReference type="Rhea" id="RHEA:13065"/>
        <dbReference type="ChEBI" id="CHEBI:15377"/>
        <dbReference type="ChEBI" id="CHEBI:15378"/>
        <dbReference type="ChEBI" id="CHEBI:30616"/>
        <dbReference type="ChEBI" id="CHEBI:43474"/>
        <dbReference type="ChEBI" id="CHEBI:456216"/>
        <dbReference type="EC" id="5.6.2.4"/>
    </reaction>
</comment>
<keyword evidence="6 13" id="KW-0067">ATP-binding</keyword>
<evidence type="ECO:0000256" key="9">
    <source>
        <dbReference type="ARBA" id="ARBA00023204"/>
    </source>
</evidence>
<accession>V2RIJ3</accession>
<comment type="function">
    <text evidence="13">Plays a critical role in recombination and DNA repair. Helps process Holliday junction intermediates to mature products by catalyzing branch migration. Has replication fork regression activity, unwinds stalled or blocked replication forks to make a HJ that can be resolved. Has a DNA unwinding activity characteristic of a DNA helicase with 3'-5' polarity.</text>
</comment>
<dbReference type="GO" id="GO:0016787">
    <property type="term" value="F:hydrolase activity"/>
    <property type="evidence" value="ECO:0007669"/>
    <property type="project" value="UniProtKB-KW"/>
</dbReference>
<evidence type="ECO:0000256" key="12">
    <source>
        <dbReference type="ARBA" id="ARBA00048988"/>
    </source>
</evidence>
<evidence type="ECO:0000256" key="6">
    <source>
        <dbReference type="ARBA" id="ARBA00022840"/>
    </source>
</evidence>
<dbReference type="InterPro" id="IPR012340">
    <property type="entry name" value="NA-bd_OB-fold"/>
</dbReference>
<dbReference type="SUPFAM" id="SSF52540">
    <property type="entry name" value="P-loop containing nucleoside triphosphate hydrolases"/>
    <property type="match status" value="2"/>
</dbReference>
<dbReference type="NCBIfam" id="NF008168">
    <property type="entry name" value="PRK10917.2-2"/>
    <property type="match status" value="1"/>
</dbReference>
<dbReference type="CDD" id="cd17992">
    <property type="entry name" value="DEXHc_RecG"/>
    <property type="match status" value="1"/>
</dbReference>
<evidence type="ECO:0000256" key="11">
    <source>
        <dbReference type="ARBA" id="ARBA00034617"/>
    </source>
</evidence>
<dbReference type="PANTHER" id="PTHR47964">
    <property type="entry name" value="ATP-DEPENDENT DNA HELICASE HOMOLOG RECG, CHLOROPLASTIC"/>
    <property type="match status" value="1"/>
</dbReference>
<dbReference type="Pfam" id="PF19833">
    <property type="entry name" value="RecG_dom3_C"/>
    <property type="match status" value="1"/>
</dbReference>
<dbReference type="Proteomes" id="UP000017429">
    <property type="component" value="Chromosome"/>
</dbReference>
<dbReference type="PROSITE" id="PS51192">
    <property type="entry name" value="HELICASE_ATP_BIND_1"/>
    <property type="match status" value="1"/>
</dbReference>
<reference evidence="14" key="2">
    <citation type="submission" date="2022-05" db="EMBL/GenBank/DDBJ databases">
        <authorList>
            <person name="Proctor A.L."/>
            <person name="Phillips G.J."/>
            <person name="Wannemuehler M.J."/>
        </authorList>
    </citation>
    <scope>NUCLEOTIDE SEQUENCE</scope>
    <source>
        <strain evidence="14">ASF457</strain>
    </source>
</reference>
<dbReference type="SUPFAM" id="SSF50249">
    <property type="entry name" value="Nucleic acid-binding proteins"/>
    <property type="match status" value="1"/>
</dbReference>
<keyword evidence="15" id="KW-1185">Reference proteome</keyword>
<dbReference type="EMBL" id="CP097562">
    <property type="protein sequence ID" value="USF23210.1"/>
    <property type="molecule type" value="Genomic_DNA"/>
</dbReference>
<dbReference type="Pfam" id="PF00271">
    <property type="entry name" value="Helicase_C"/>
    <property type="match status" value="1"/>
</dbReference>
<sequence>MNSKDNKLPDNKNKQAAFSFIYSPVTDLPGIGDKSKTGFNRLKIYTIKDVIFSFPYRYEVLIPATLNEKIVLTGTYEYSGIVRTRKGKSIYKAVFKAHNGYFSCLWVNFNANYPSSLLQGGSLYYMYGTVTRYENIPAIFHPEIINEEDLGKVRSIYTIPAGFSITIYRKSVKAALDKGLNNINETLPEYILDKYDFPNIKDAVKTLHFPETKENVASIMNRKHPAYARFIYEELFYLQLVMQLKRKSYTKGIGIKFNIDKNYLEEINQIMPFKLTKGQKKVLLDIFNDMVKNKQMNRLIQGDVGSGKTIIAFISAAVAVYNGYQAVILAPTEVLAEQHYDNAEKFFSRLNINICLLTSSVTRKNKEIIKEKLLKGEIDIIIGTHALIEYDVEFKKLGFIIADEQHRFGVHQRKILIDKGYNPDILLMTATPIPRTLAMTLYGDLDVSVIDELPPGRIPCITKAYRASQINKAFDFVEEILNDKKKAYFIYPLIDESDKLELKAATKSYEEVKKYFSGKKVGLLHGKMKPDEKRQLLHDFKYSDIDILVSTTVVEVGVDVPEATVILIENAERFGLSQLHQLRGRVGRNDMQSYCLLIASDKISEYGEKRIKAMLEYKDGFKLAEADLELRGQGDFFGTKQSGMPDLQFADIIKDIHLIQQVKTDVADILDEDTDLSMKKNNILYNRLKEMYKDSTSYFGIG</sequence>
<evidence type="ECO:0000256" key="13">
    <source>
        <dbReference type="RuleBase" id="RU363016"/>
    </source>
</evidence>
<keyword evidence="10" id="KW-0413">Isomerase</keyword>
<dbReference type="GO" id="GO:0003677">
    <property type="term" value="F:DNA binding"/>
    <property type="evidence" value="ECO:0007669"/>
    <property type="project" value="UniProtKB-KW"/>
</dbReference>
<dbReference type="EC" id="5.6.2.4" evidence="13"/>
<dbReference type="PANTHER" id="PTHR47964:SF1">
    <property type="entry name" value="ATP-DEPENDENT DNA HELICASE HOMOLOG RECG, CHLOROPLASTIC"/>
    <property type="match status" value="1"/>
</dbReference>
<evidence type="ECO:0000256" key="1">
    <source>
        <dbReference type="ARBA" id="ARBA00007504"/>
    </source>
</evidence>
<evidence type="ECO:0000256" key="3">
    <source>
        <dbReference type="ARBA" id="ARBA00022763"/>
    </source>
</evidence>
<dbReference type="PROSITE" id="PS51194">
    <property type="entry name" value="HELICASE_CTER"/>
    <property type="match status" value="1"/>
</dbReference>
<keyword evidence="7" id="KW-0238">DNA-binding</keyword>
<dbReference type="SMART" id="SM00490">
    <property type="entry name" value="HELICc"/>
    <property type="match status" value="1"/>
</dbReference>
<dbReference type="InterPro" id="IPR047112">
    <property type="entry name" value="RecG/Mfd"/>
</dbReference>
<evidence type="ECO:0000256" key="5">
    <source>
        <dbReference type="ARBA" id="ARBA00022806"/>
    </source>
</evidence>
<keyword evidence="9 13" id="KW-0234">DNA repair</keyword>
<organism evidence="14 15">
    <name type="scientific">Mucispirillum schaedleri ASF457</name>
    <dbReference type="NCBI Taxonomy" id="1379858"/>
    <lineage>
        <taxon>Bacteria</taxon>
        <taxon>Pseudomonadati</taxon>
        <taxon>Deferribacterota</taxon>
        <taxon>Deferribacteres</taxon>
        <taxon>Deferribacterales</taxon>
        <taxon>Mucispirillaceae</taxon>
        <taxon>Mucispirillum</taxon>
    </lineage>
</organism>
<keyword evidence="5 13" id="KW-0347">Helicase</keyword>
<evidence type="ECO:0000256" key="8">
    <source>
        <dbReference type="ARBA" id="ARBA00023172"/>
    </source>
</evidence>
<dbReference type="InterPro" id="IPR045562">
    <property type="entry name" value="RecG_dom3_C"/>
</dbReference>
<dbReference type="AlphaFoldDB" id="V2RIJ3"/>
<dbReference type="InterPro" id="IPR027417">
    <property type="entry name" value="P-loop_NTPase"/>
</dbReference>
<dbReference type="InterPro" id="IPR014001">
    <property type="entry name" value="Helicase_ATP-bd"/>
</dbReference>
<dbReference type="Gene3D" id="3.40.50.300">
    <property type="entry name" value="P-loop containing nucleotide triphosphate hydrolases"/>
    <property type="match status" value="2"/>
</dbReference>
<dbReference type="GO" id="GO:0043138">
    <property type="term" value="F:3'-5' DNA helicase activity"/>
    <property type="evidence" value="ECO:0007669"/>
    <property type="project" value="UniProtKB-EC"/>
</dbReference>
<reference evidence="14" key="3">
    <citation type="submission" date="2022-06" db="EMBL/GenBank/DDBJ databases">
        <title>Resources to Facilitate Use of the Altered Schaedler Flora (ASF) Mouse Model to Study Microbiome Function.</title>
        <authorList>
            <person name="Proctor A."/>
            <person name="Parvinroo S."/>
            <person name="Richie T."/>
            <person name="Jia X."/>
            <person name="Lee S.T.M."/>
            <person name="Karp P.D."/>
            <person name="Paley S."/>
            <person name="Kostic A.D."/>
            <person name="Pierre J.F."/>
            <person name="Wannemuehler M.J."/>
            <person name="Phillips G.J."/>
        </authorList>
    </citation>
    <scope>NUCLEOTIDE SEQUENCE</scope>
    <source>
        <strain evidence="14">ASF457</strain>
    </source>
</reference>
<dbReference type="Gene3D" id="2.40.50.140">
    <property type="entry name" value="Nucleic acid-binding proteins"/>
    <property type="match status" value="1"/>
</dbReference>
<evidence type="ECO:0000256" key="2">
    <source>
        <dbReference type="ARBA" id="ARBA00022741"/>
    </source>
</evidence>
<comment type="catalytic activity">
    <reaction evidence="11 13">
        <text>Couples ATP hydrolysis with the unwinding of duplex DNA by translocating in the 3'-5' direction.</text>
        <dbReference type="EC" id="5.6.2.4"/>
    </reaction>
</comment>
<dbReference type="InterPro" id="IPR001650">
    <property type="entry name" value="Helicase_C-like"/>
</dbReference>
<dbReference type="NCBIfam" id="TIGR00643">
    <property type="entry name" value="recG"/>
    <property type="match status" value="1"/>
</dbReference>
<dbReference type="SMART" id="SM00487">
    <property type="entry name" value="DEXDc"/>
    <property type="match status" value="1"/>
</dbReference>
<dbReference type="Pfam" id="PF00270">
    <property type="entry name" value="DEAD"/>
    <property type="match status" value="1"/>
</dbReference>
<reference evidence="14" key="1">
    <citation type="journal article" date="2014" name="Genome Announc.">
        <title>Draft genome sequences of the altered schaedler flora, a defined bacterial community from gnotobiotic mice.</title>
        <authorList>
            <person name="Wannemuehler M.J."/>
            <person name="Overstreet A.M."/>
            <person name="Ward D.V."/>
            <person name="Phillips G.J."/>
        </authorList>
    </citation>
    <scope>NUCLEOTIDE SEQUENCE</scope>
    <source>
        <strain evidence="14">ASF457</strain>
    </source>
</reference>
<keyword evidence="2 13" id="KW-0547">Nucleotide-binding</keyword>
<evidence type="ECO:0000313" key="14">
    <source>
        <dbReference type="EMBL" id="USF23210.1"/>
    </source>
</evidence>
<evidence type="ECO:0000313" key="15">
    <source>
        <dbReference type="Proteomes" id="UP000017429"/>
    </source>
</evidence>
<protein>
    <recommendedName>
        <fullName evidence="13">ATP-dependent DNA helicase RecG</fullName>
        <ecNumber evidence="13">5.6.2.4</ecNumber>
    </recommendedName>
</protein>
<evidence type="ECO:0000256" key="7">
    <source>
        <dbReference type="ARBA" id="ARBA00023125"/>
    </source>
</evidence>
<dbReference type="InterPro" id="IPR004609">
    <property type="entry name" value="ATP-dep_DNA_helicase_RecG"/>
</dbReference>